<evidence type="ECO:0000256" key="7">
    <source>
        <dbReference type="SAM" id="Phobius"/>
    </source>
</evidence>
<keyword evidence="10" id="KW-1185">Reference proteome</keyword>
<evidence type="ECO:0000259" key="8">
    <source>
        <dbReference type="PROSITE" id="PS50850"/>
    </source>
</evidence>
<dbReference type="InterPro" id="IPR011701">
    <property type="entry name" value="MFS"/>
</dbReference>
<dbReference type="InterPro" id="IPR036259">
    <property type="entry name" value="MFS_trans_sf"/>
</dbReference>
<dbReference type="Pfam" id="PF07690">
    <property type="entry name" value="MFS_1"/>
    <property type="match status" value="1"/>
</dbReference>
<proteinExistence type="inferred from homology"/>
<keyword evidence="4 7" id="KW-0812">Transmembrane</keyword>
<feature type="transmembrane region" description="Helical" evidence="7">
    <location>
        <begin position="337"/>
        <end position="362"/>
    </location>
</feature>
<dbReference type="InterPro" id="IPR005828">
    <property type="entry name" value="MFS_sugar_transport-like"/>
</dbReference>
<comment type="function">
    <text evidence="1">Resistance to tetracycline by an active tetracycline efflux. This is an energy-dependent process that decreases the accumulation of the antibiotic in whole cells. This protein functions as a metal-tetracycline/H(+) antiporter.</text>
</comment>
<organism evidence="9 10">
    <name type="scientific">Nitrospirillum viridazoti CBAmc</name>
    <dbReference type="NCBI Taxonomy" id="1441467"/>
    <lineage>
        <taxon>Bacteria</taxon>
        <taxon>Pseudomonadati</taxon>
        <taxon>Pseudomonadota</taxon>
        <taxon>Alphaproteobacteria</taxon>
        <taxon>Rhodospirillales</taxon>
        <taxon>Azospirillaceae</taxon>
        <taxon>Nitrospirillum</taxon>
        <taxon>Nitrospirillum viridazoti</taxon>
    </lineage>
</organism>
<feature type="transmembrane region" description="Helical" evidence="7">
    <location>
        <begin position="162"/>
        <end position="184"/>
    </location>
</feature>
<dbReference type="InterPro" id="IPR001958">
    <property type="entry name" value="Tet-R_TetA/multi-R_MdtG-like"/>
</dbReference>
<evidence type="ECO:0000313" key="9">
    <source>
        <dbReference type="EMBL" id="ASG25333.1"/>
    </source>
</evidence>
<feature type="transmembrane region" description="Helical" evidence="7">
    <location>
        <begin position="190"/>
        <end position="209"/>
    </location>
</feature>
<evidence type="ECO:0000256" key="2">
    <source>
        <dbReference type="ARBA" id="ARBA00004141"/>
    </source>
</evidence>
<feature type="transmembrane region" description="Helical" evidence="7">
    <location>
        <begin position="102"/>
        <end position="119"/>
    </location>
</feature>
<dbReference type="Gene3D" id="1.20.1250.20">
    <property type="entry name" value="MFS general substrate transporter like domains"/>
    <property type="match status" value="2"/>
</dbReference>
<dbReference type="PROSITE" id="PS00216">
    <property type="entry name" value="SUGAR_TRANSPORT_1"/>
    <property type="match status" value="1"/>
</dbReference>
<sequence>MSDIPMDVPLPSAPAEDTSQHVAGRRRWVLLWSLLINFFVLLALYNGVISVLLPNQVAALDPAAKAANLAIVMSITSIFSTLTTPIAGALSDRTRSRWGRRSPWIALASLIGSMCLFGVSLVTSLWSITVLWVMAAIAYNAMQGPLSTVVADRFAPANRGTASGFIGAGMTAGGTVGIIVAGQLASQLVLGYLVFALAVAACCVAFVFLNREVPSEHLKPAPFSLPGFLRSFWIDPRQYPDFGWAFLGRFTIYMGYQGVVTYQLYILRDYIKLSVDQANVVIGNISAITFVMLLFSGLVSGFLSDRVGRRKPFVFFSSVIMAAACVVPLITPTVEGMYLYAGIVGLGYGAFTAVDMALMTQVLPRDTGSTGKDLGILTTAINIPQAISPVMSAWLLGLSGGDYSVLFIAAILFVFASSFFVLPIRSVR</sequence>
<dbReference type="PROSITE" id="PS50850">
    <property type="entry name" value="MFS"/>
    <property type="match status" value="1"/>
</dbReference>
<dbReference type="GO" id="GO:0016020">
    <property type="term" value="C:membrane"/>
    <property type="evidence" value="ECO:0007669"/>
    <property type="project" value="UniProtKB-SubCell"/>
</dbReference>
<dbReference type="InterPro" id="IPR005829">
    <property type="entry name" value="Sugar_transporter_CS"/>
</dbReference>
<dbReference type="GO" id="GO:0022857">
    <property type="term" value="F:transmembrane transporter activity"/>
    <property type="evidence" value="ECO:0007669"/>
    <property type="project" value="InterPro"/>
</dbReference>
<name>A0A248K2Y4_9PROT</name>
<dbReference type="PANTHER" id="PTHR23528:SF1">
    <property type="entry name" value="MAJOR FACILITATOR SUPERFAMILY (MFS) PROFILE DOMAIN-CONTAINING PROTEIN"/>
    <property type="match status" value="1"/>
</dbReference>
<dbReference type="Proteomes" id="UP000197153">
    <property type="component" value="Chromosome 4"/>
</dbReference>
<dbReference type="KEGG" id="nao:Y958_30820"/>
<dbReference type="Pfam" id="PF00083">
    <property type="entry name" value="Sugar_tr"/>
    <property type="match status" value="1"/>
</dbReference>
<feature type="transmembrane region" description="Helical" evidence="7">
    <location>
        <begin position="69"/>
        <end position="90"/>
    </location>
</feature>
<evidence type="ECO:0000256" key="1">
    <source>
        <dbReference type="ARBA" id="ARBA00003279"/>
    </source>
</evidence>
<feature type="transmembrane region" description="Helical" evidence="7">
    <location>
        <begin position="374"/>
        <end position="397"/>
    </location>
</feature>
<evidence type="ECO:0000256" key="4">
    <source>
        <dbReference type="ARBA" id="ARBA00022692"/>
    </source>
</evidence>
<evidence type="ECO:0000313" key="10">
    <source>
        <dbReference type="Proteomes" id="UP000197153"/>
    </source>
</evidence>
<dbReference type="RefSeq" id="WP_088875700.1">
    <property type="nucleotide sequence ID" value="NZ_CP022113.1"/>
</dbReference>
<evidence type="ECO:0000256" key="3">
    <source>
        <dbReference type="ARBA" id="ARBA00007520"/>
    </source>
</evidence>
<dbReference type="CDD" id="cd06174">
    <property type="entry name" value="MFS"/>
    <property type="match status" value="1"/>
</dbReference>
<keyword evidence="5 7" id="KW-1133">Transmembrane helix</keyword>
<dbReference type="AlphaFoldDB" id="A0A248K2Y4"/>
<reference evidence="9 10" key="1">
    <citation type="submission" date="2017-06" db="EMBL/GenBank/DDBJ databases">
        <title>Complete genome sequence of Nitrospirillum amazonense strain CBAmC, an endophytic nitrogen-fixing and plant growth-promoting bacterium, isolated from sugarcane.</title>
        <authorList>
            <person name="Schwab S."/>
            <person name="dos Santos Teixeira K.R."/>
            <person name="Simoes Araujo J.L."/>
            <person name="Soares Vidal M."/>
            <person name="Borges de Freitas H.R."/>
            <person name="Rivello Crivelaro A.L."/>
            <person name="Bueno de Camargo Nunes A."/>
            <person name="dos Santos C.M."/>
            <person name="Palmeira da Silva Rosa D."/>
            <person name="da Silva Padilha D."/>
            <person name="da Silva E."/>
            <person name="Araujo Terra L."/>
            <person name="Soares Mendes V."/>
            <person name="Farinelli L."/>
            <person name="Magalhaes Cruz L."/>
            <person name="Baldani J.I."/>
        </authorList>
    </citation>
    <scope>NUCLEOTIDE SEQUENCE [LARGE SCALE GENOMIC DNA]</scope>
    <source>
        <strain evidence="9 10">CBAmC</strain>
    </source>
</reference>
<comment type="similarity">
    <text evidence="3">Belongs to the major facilitator superfamily. TCR/Tet family.</text>
</comment>
<feature type="transmembrane region" description="Helical" evidence="7">
    <location>
        <begin position="403"/>
        <end position="422"/>
    </location>
</feature>
<protein>
    <submittedName>
        <fullName evidence="9">MFS transporter</fullName>
    </submittedName>
</protein>
<dbReference type="PANTHER" id="PTHR23528">
    <property type="match status" value="1"/>
</dbReference>
<gene>
    <name evidence="9" type="ORF">Y958_30820</name>
</gene>
<accession>A0A248K2Y4</accession>
<feature type="transmembrane region" description="Helical" evidence="7">
    <location>
        <begin position="313"/>
        <end position="331"/>
    </location>
</feature>
<feature type="transmembrane region" description="Helical" evidence="7">
    <location>
        <begin position="246"/>
        <end position="266"/>
    </location>
</feature>
<evidence type="ECO:0000256" key="6">
    <source>
        <dbReference type="ARBA" id="ARBA00023136"/>
    </source>
</evidence>
<dbReference type="SUPFAM" id="SSF103473">
    <property type="entry name" value="MFS general substrate transporter"/>
    <property type="match status" value="1"/>
</dbReference>
<keyword evidence="6 7" id="KW-0472">Membrane</keyword>
<dbReference type="EMBL" id="CP022113">
    <property type="protein sequence ID" value="ASG25333.1"/>
    <property type="molecule type" value="Genomic_DNA"/>
</dbReference>
<evidence type="ECO:0000256" key="5">
    <source>
        <dbReference type="ARBA" id="ARBA00022989"/>
    </source>
</evidence>
<dbReference type="InterPro" id="IPR020846">
    <property type="entry name" value="MFS_dom"/>
</dbReference>
<feature type="domain" description="Major facilitator superfamily (MFS) profile" evidence="8">
    <location>
        <begin position="31"/>
        <end position="428"/>
    </location>
</feature>
<feature type="transmembrane region" description="Helical" evidence="7">
    <location>
        <begin position="278"/>
        <end position="301"/>
    </location>
</feature>
<comment type="subcellular location">
    <subcellularLocation>
        <location evidence="2">Membrane</location>
        <topology evidence="2">Multi-pass membrane protein</topology>
    </subcellularLocation>
</comment>
<feature type="transmembrane region" description="Helical" evidence="7">
    <location>
        <begin position="29"/>
        <end position="49"/>
    </location>
</feature>
<dbReference type="PRINTS" id="PR01035">
    <property type="entry name" value="TCRTETA"/>
</dbReference>